<organism evidence="1 2">
    <name type="scientific">Hyalomma asiaticum</name>
    <name type="common">Tick</name>
    <dbReference type="NCBI Taxonomy" id="266040"/>
    <lineage>
        <taxon>Eukaryota</taxon>
        <taxon>Metazoa</taxon>
        <taxon>Ecdysozoa</taxon>
        <taxon>Arthropoda</taxon>
        <taxon>Chelicerata</taxon>
        <taxon>Arachnida</taxon>
        <taxon>Acari</taxon>
        <taxon>Parasitiformes</taxon>
        <taxon>Ixodida</taxon>
        <taxon>Ixodoidea</taxon>
        <taxon>Ixodidae</taxon>
        <taxon>Hyalomminae</taxon>
        <taxon>Hyalomma</taxon>
    </lineage>
</organism>
<dbReference type="EMBL" id="CM023482">
    <property type="protein sequence ID" value="KAH6939348.1"/>
    <property type="molecule type" value="Genomic_DNA"/>
</dbReference>
<comment type="caution">
    <text evidence="1">The sequence shown here is derived from an EMBL/GenBank/DDBJ whole genome shotgun (WGS) entry which is preliminary data.</text>
</comment>
<reference evidence="1" key="1">
    <citation type="submission" date="2020-05" db="EMBL/GenBank/DDBJ databases">
        <title>Large-scale comparative analyses of tick genomes elucidate their genetic diversity and vector capacities.</title>
        <authorList>
            <person name="Jia N."/>
            <person name="Wang J."/>
            <person name="Shi W."/>
            <person name="Du L."/>
            <person name="Sun Y."/>
            <person name="Zhan W."/>
            <person name="Jiang J."/>
            <person name="Wang Q."/>
            <person name="Zhang B."/>
            <person name="Ji P."/>
            <person name="Sakyi L.B."/>
            <person name="Cui X."/>
            <person name="Yuan T."/>
            <person name="Jiang B."/>
            <person name="Yang W."/>
            <person name="Lam T.T.-Y."/>
            <person name="Chang Q."/>
            <person name="Ding S."/>
            <person name="Wang X."/>
            <person name="Zhu J."/>
            <person name="Ruan X."/>
            <person name="Zhao L."/>
            <person name="Wei J."/>
            <person name="Que T."/>
            <person name="Du C."/>
            <person name="Cheng J."/>
            <person name="Dai P."/>
            <person name="Han X."/>
            <person name="Huang E."/>
            <person name="Gao Y."/>
            <person name="Liu J."/>
            <person name="Shao H."/>
            <person name="Ye R."/>
            <person name="Li L."/>
            <person name="Wei W."/>
            <person name="Wang X."/>
            <person name="Wang C."/>
            <person name="Yang T."/>
            <person name="Huo Q."/>
            <person name="Li W."/>
            <person name="Guo W."/>
            <person name="Chen H."/>
            <person name="Zhou L."/>
            <person name="Ni X."/>
            <person name="Tian J."/>
            <person name="Zhou Y."/>
            <person name="Sheng Y."/>
            <person name="Liu T."/>
            <person name="Pan Y."/>
            <person name="Xia L."/>
            <person name="Li J."/>
            <person name="Zhao F."/>
            <person name="Cao W."/>
        </authorList>
    </citation>
    <scope>NUCLEOTIDE SEQUENCE</scope>
    <source>
        <strain evidence="1">Hyas-2018</strain>
    </source>
</reference>
<proteinExistence type="predicted"/>
<gene>
    <name evidence="1" type="ORF">HPB50_017402</name>
</gene>
<keyword evidence="2" id="KW-1185">Reference proteome</keyword>
<protein>
    <submittedName>
        <fullName evidence="1">Uncharacterized protein</fullName>
    </submittedName>
</protein>
<sequence>MGIITISSLCVLLIVETSAVRYDVSNAVAAELSREDIVSLHRVRRGSGTSEATKKPTMDSKKVPTKAPSVKTPELTKYKEAPAVEGVAPPATVPAQGAEAPPAIAVPPPALQQHPVGNATTESPAESPAVPPNAPAAAAPASTEVGNVSTTTQGTPMTTPFLTEEELESLVESGNVTLPPGYQNQTDYHDYYNTTFYADPAVVRSLWTDLDALPNEHVITHDMLSVSHRRAATVNLSFDFPFYGHPVRNITIATGGFLFTGYMLHVWLAATQFIAPLMANFETISSNDSSVKYVDNGTSFVVEWHQVVLQDKPNGGNYTFQAVLHKNGDIVFVYKDLPMAVTEIPDRSHPVKVGISDAYMFDRMVFFVKRKTIYEYHQVSKKSDIIRSNTAIVFTALPTCLGLKTCTECRSAQLSFSCSWCDAVQRCSSGVDRHRQSWLENQCDLEEKKNASQCGVPSRTTVAPPAVPTVPSSSATAAVANASTALANVTGDIPKVVPIHTNDVHGDAAAHSAAVVAVIMILVLVVAVGVWLLYAYRNPQTPAGQLLIKLEPAPQHWAAKDSRGKWASCSGTVRVRHLERLLENMCNTVRSLSKIEHLELCTPSAYPLNDILFSGLGLLRPGARLTSLYVAQLQVNNMYTKMLIDALFQNATITNLAVGACIFSSGTQGSAHKFAEYLAKENPTLRKLTMRAHHSVDREGLKLVVRAIPHASVLEELVADLRLMEPEEMAFFAEAIERSHSVRSLTVRRSNC</sequence>
<evidence type="ECO:0000313" key="1">
    <source>
        <dbReference type="EMBL" id="KAH6939348.1"/>
    </source>
</evidence>
<name>A0ACB7SZR8_HYAAI</name>
<evidence type="ECO:0000313" key="2">
    <source>
        <dbReference type="Proteomes" id="UP000821845"/>
    </source>
</evidence>
<accession>A0ACB7SZR8</accession>
<dbReference type="Proteomes" id="UP000821845">
    <property type="component" value="Chromosome 2"/>
</dbReference>